<evidence type="ECO:0000256" key="13">
    <source>
        <dbReference type="PIRSR" id="PIRSR001362-1"/>
    </source>
</evidence>
<dbReference type="GO" id="GO:0009514">
    <property type="term" value="C:glyoxysome"/>
    <property type="evidence" value="ECO:0007669"/>
    <property type="project" value="UniProtKB-SubCell"/>
</dbReference>
<dbReference type="PROSITE" id="PS00161">
    <property type="entry name" value="ISOCITRATE_LYASE"/>
    <property type="match status" value="1"/>
</dbReference>
<feature type="binding site" evidence="14">
    <location>
        <begin position="441"/>
        <end position="445"/>
    </location>
    <ligand>
        <name>substrate</name>
    </ligand>
</feature>
<feature type="binding site" evidence="15">
    <location>
        <position position="182"/>
    </location>
    <ligand>
        <name>Mg(2+)</name>
        <dbReference type="ChEBI" id="CHEBI:18420"/>
    </ligand>
</feature>
<dbReference type="InterPro" id="IPR015813">
    <property type="entry name" value="Pyrv/PenolPyrv_kinase-like_dom"/>
</dbReference>
<dbReference type="GO" id="GO:0006099">
    <property type="term" value="P:tricarboxylic acid cycle"/>
    <property type="evidence" value="ECO:0007669"/>
    <property type="project" value="UniProtKB-KW"/>
</dbReference>
<evidence type="ECO:0000256" key="5">
    <source>
        <dbReference type="ARBA" id="ARBA00012909"/>
    </source>
</evidence>
<keyword evidence="7" id="KW-0330">Glyoxysome</keyword>
<accession>A0A0D6R0U2</accession>
<sequence length="581" mass="65137">MADSSSCIKPSRIHPQMMMEEEARFEAEVAEVQTWWKSDRFRLTQRPYTARDVVGLRGTMRQSYASDLMAKKLWATLKTHQANKTASRTFGALDPVQVAMMAKYLDSIYVSGWQCSSTHTTSNELGPDLADYPYDTVPNKVEHLFFAQQFHDRKQKEARMNMSREERARTPYVDYLKPIIADGDTGFGGTTATIKLCKLFVERGAAGVHIEDQSSVTKKCGHMAGKVLVATSEHINRLVAARLQFDIMGVETVLVARTDAVAATLIQTNIDGRDHPFILGVTNPKLKGSSLAALMAEAMANGKTGADLQEVEDRWMGMANLRLFSDVVGDALRNMNLPEQEKSRRINLWFSQADQLSHFEARELAQKLGVSDIFWDWDLPRTREGFYRFQGSVRAAVVRGWAFAHHADLIWMETSSPDMVECKEFAEGVKSKHPEIMLAYNLSPSFNWDAARMSDEQMQNFIPQIAQLGYCWQFITLAGFHADALVIDTFARDYAQRGMLAYVQQIQRQERMNGVDTLAHQKWSGANYFDSLLKTVQGGVSATAAMAKGVTEDQFKGEEWSRGGSTVDLNGGAVVVAKSRM</sequence>
<feature type="binding site" evidence="14">
    <location>
        <position position="476"/>
    </location>
    <ligand>
        <name>substrate</name>
    </ligand>
</feature>
<evidence type="ECO:0000256" key="2">
    <source>
        <dbReference type="ARBA" id="ARBA00004130"/>
    </source>
</evidence>
<dbReference type="PANTHER" id="PTHR21631:SF3">
    <property type="entry name" value="BIFUNCTIONAL GLYOXYLATE CYCLE PROTEIN"/>
    <property type="match status" value="1"/>
</dbReference>
<dbReference type="UniPathway" id="UPA00703">
    <property type="reaction ID" value="UER00719"/>
</dbReference>
<evidence type="ECO:0000256" key="4">
    <source>
        <dbReference type="ARBA" id="ARBA00005704"/>
    </source>
</evidence>
<feature type="binding site" evidence="14">
    <location>
        <position position="257"/>
    </location>
    <ligand>
        <name>substrate</name>
    </ligand>
</feature>
<feature type="binding site" evidence="14">
    <location>
        <begin position="221"/>
        <end position="222"/>
    </location>
    <ligand>
        <name>substrate</name>
    </ligand>
</feature>
<comment type="pathway">
    <text evidence="3">Carbohydrate metabolism; glyoxylate cycle; (S)-malate from isocitrate: step 1/2.</text>
</comment>
<dbReference type="Gene3D" id="1.10.10.850">
    <property type="match status" value="1"/>
</dbReference>
<dbReference type="InterPro" id="IPR039556">
    <property type="entry name" value="ICL/PEPM"/>
</dbReference>
<reference evidence="16" key="1">
    <citation type="submission" date="2015-03" db="EMBL/GenBank/DDBJ databases">
        <title>A transcriptome of Araucaria cunninghamii, an australian fine timber species.</title>
        <authorList>
            <person name="Jing Yi C.J.Y."/>
            <person name="Yin San L.Y.S."/>
            <person name="Abdul Karim S.S."/>
            <person name="Wan Azmi N.N."/>
            <person name="Hercus R.R."/>
            <person name="Croft L.L."/>
        </authorList>
    </citation>
    <scope>NUCLEOTIDE SEQUENCE</scope>
    <source>
        <strain evidence="16">MI0301</strain>
        <tissue evidence="16">Leaf</tissue>
    </source>
</reference>
<dbReference type="PIRSF" id="PIRSF001362">
    <property type="entry name" value="Isocit_lyase"/>
    <property type="match status" value="1"/>
</dbReference>
<comment type="catalytic activity">
    <reaction evidence="11">
        <text>D-threo-isocitrate = glyoxylate + succinate</text>
        <dbReference type="Rhea" id="RHEA:13245"/>
        <dbReference type="ChEBI" id="CHEBI:15562"/>
        <dbReference type="ChEBI" id="CHEBI:30031"/>
        <dbReference type="ChEBI" id="CHEBI:36655"/>
        <dbReference type="EC" id="4.1.3.1"/>
    </reaction>
</comment>
<dbReference type="SUPFAM" id="SSF51621">
    <property type="entry name" value="Phosphoenolpyruvate/pyruvate domain"/>
    <property type="match status" value="1"/>
</dbReference>
<feature type="active site" description="Proton acceptor" evidence="13">
    <location>
        <position position="220"/>
    </location>
</feature>
<dbReference type="FunFam" id="1.10.10.850:FF:000001">
    <property type="entry name" value="Isocitrate lyase"/>
    <property type="match status" value="1"/>
</dbReference>
<keyword evidence="6" id="KW-0329">Glyoxylate bypass</keyword>
<evidence type="ECO:0000256" key="3">
    <source>
        <dbReference type="ARBA" id="ARBA00004793"/>
    </source>
</evidence>
<dbReference type="GO" id="GO:0004451">
    <property type="term" value="F:isocitrate lyase activity"/>
    <property type="evidence" value="ECO:0007669"/>
    <property type="project" value="UniProtKB-EC"/>
</dbReference>
<proteinExistence type="inferred from homology"/>
<comment type="subcellular location">
    <subcellularLocation>
        <location evidence="2">Glyoxysome</location>
    </subcellularLocation>
</comment>
<dbReference type="CDD" id="cd00377">
    <property type="entry name" value="ICL_PEPM"/>
    <property type="match status" value="1"/>
</dbReference>
<evidence type="ECO:0000256" key="10">
    <source>
        <dbReference type="ARBA" id="ARBA00023239"/>
    </source>
</evidence>
<evidence type="ECO:0000256" key="12">
    <source>
        <dbReference type="PIRNR" id="PIRNR001362"/>
    </source>
</evidence>
<organism evidence="16">
    <name type="scientific">Araucaria cunninghamii</name>
    <name type="common">Hoop pine</name>
    <name type="synonym">Moreton Bay pine</name>
    <dbReference type="NCBI Taxonomy" id="56994"/>
    <lineage>
        <taxon>Eukaryota</taxon>
        <taxon>Viridiplantae</taxon>
        <taxon>Streptophyta</taxon>
        <taxon>Embryophyta</taxon>
        <taxon>Tracheophyta</taxon>
        <taxon>Spermatophyta</taxon>
        <taxon>Pinopsida</taxon>
        <taxon>Pinidae</taxon>
        <taxon>Conifers II</taxon>
        <taxon>Araucariales</taxon>
        <taxon>Araucariaceae</taxon>
        <taxon>Araucaria</taxon>
    </lineage>
</organism>
<comment type="function">
    <text evidence="1">Involved in storage lipid mobilization during the growth of higher plant seedling.</text>
</comment>
<name>A0A0D6R0U2_ARACU</name>
<dbReference type="Gene3D" id="3.20.20.60">
    <property type="entry name" value="Phosphoenolpyruvate-binding domains"/>
    <property type="match status" value="1"/>
</dbReference>
<protein>
    <recommendedName>
        <fullName evidence="5 12">Isocitrate lyase</fullName>
    </recommendedName>
</protein>
<evidence type="ECO:0000256" key="9">
    <source>
        <dbReference type="ARBA" id="ARBA00023140"/>
    </source>
</evidence>
<evidence type="ECO:0000256" key="6">
    <source>
        <dbReference type="ARBA" id="ARBA00022435"/>
    </source>
</evidence>
<feature type="binding site" evidence="14">
    <location>
        <begin position="111"/>
        <end position="113"/>
    </location>
    <ligand>
        <name>substrate</name>
    </ligand>
</feature>
<dbReference type="AlphaFoldDB" id="A0A0D6R0U2"/>
<keyword evidence="10 12" id="KW-0456">Lyase</keyword>
<dbReference type="PANTHER" id="PTHR21631">
    <property type="entry name" value="ISOCITRATE LYASE/MALATE SYNTHASE"/>
    <property type="match status" value="1"/>
</dbReference>
<comment type="similarity">
    <text evidence="4 12">Belongs to the isocitrate lyase/PEP mutase superfamily. Isocitrate lyase family.</text>
</comment>
<dbReference type="GO" id="GO:0006097">
    <property type="term" value="P:glyoxylate cycle"/>
    <property type="evidence" value="ECO:0007669"/>
    <property type="project" value="UniProtKB-UniPathway"/>
</dbReference>
<evidence type="ECO:0000313" key="16">
    <source>
        <dbReference type="EMBL" id="JAG95908.1"/>
    </source>
</evidence>
<dbReference type="InterPro" id="IPR006254">
    <property type="entry name" value="Isocitrate_lyase"/>
</dbReference>
<keyword evidence="15" id="KW-0460">Magnesium</keyword>
<keyword evidence="9" id="KW-0576">Peroxisome</keyword>
<keyword evidence="8" id="KW-0816">Tricarboxylic acid cycle</keyword>
<keyword evidence="15" id="KW-0479">Metal-binding</keyword>
<evidence type="ECO:0000256" key="11">
    <source>
        <dbReference type="ARBA" id="ARBA00023531"/>
    </source>
</evidence>
<dbReference type="GO" id="GO:0046872">
    <property type="term" value="F:metal ion binding"/>
    <property type="evidence" value="ECO:0007669"/>
    <property type="project" value="UniProtKB-KW"/>
</dbReference>
<evidence type="ECO:0000256" key="14">
    <source>
        <dbReference type="PIRSR" id="PIRSR001362-2"/>
    </source>
</evidence>
<comment type="cofactor">
    <cofactor evidence="15">
        <name>Mg(2+)</name>
        <dbReference type="ChEBI" id="CHEBI:18420"/>
    </cofactor>
    <text evidence="15">Can also use Mn(2+) ion.</text>
</comment>
<evidence type="ECO:0000256" key="15">
    <source>
        <dbReference type="PIRSR" id="PIRSR001362-3"/>
    </source>
</evidence>
<dbReference type="InterPro" id="IPR040442">
    <property type="entry name" value="Pyrv_kinase-like_dom_sf"/>
</dbReference>
<dbReference type="NCBIfam" id="TIGR01346">
    <property type="entry name" value="isocit_lyase"/>
    <property type="match status" value="1"/>
</dbReference>
<evidence type="ECO:0000256" key="8">
    <source>
        <dbReference type="ARBA" id="ARBA00022532"/>
    </source>
</evidence>
<evidence type="ECO:0000256" key="1">
    <source>
        <dbReference type="ARBA" id="ARBA00003575"/>
    </source>
</evidence>
<dbReference type="InterPro" id="IPR018523">
    <property type="entry name" value="Isocitrate_lyase_ph_CS"/>
</dbReference>
<dbReference type="EMBL" id="GCKF01039210">
    <property type="protein sequence ID" value="JAG95908.1"/>
    <property type="molecule type" value="Transcribed_RNA"/>
</dbReference>
<evidence type="ECO:0000256" key="7">
    <source>
        <dbReference type="ARBA" id="ARBA00022453"/>
    </source>
</evidence>
<dbReference type="Pfam" id="PF00463">
    <property type="entry name" value="ICL"/>
    <property type="match status" value="1"/>
</dbReference>